<protein>
    <submittedName>
        <fullName evidence="1">Uncharacterized protein</fullName>
    </submittedName>
</protein>
<evidence type="ECO:0000313" key="1">
    <source>
        <dbReference type="EMBL" id="JAH65261.1"/>
    </source>
</evidence>
<proteinExistence type="predicted"/>
<sequence>MFLHVDIPERQKTMAGQVSKLELYQKKQLSSMTQLVPSLLQQSVNFTE</sequence>
<dbReference type="AlphaFoldDB" id="A0A0E9UHR0"/>
<name>A0A0E9UHR0_ANGAN</name>
<dbReference type="EMBL" id="GBXM01043316">
    <property type="protein sequence ID" value="JAH65261.1"/>
    <property type="molecule type" value="Transcribed_RNA"/>
</dbReference>
<organism evidence="1">
    <name type="scientific">Anguilla anguilla</name>
    <name type="common">European freshwater eel</name>
    <name type="synonym">Muraena anguilla</name>
    <dbReference type="NCBI Taxonomy" id="7936"/>
    <lineage>
        <taxon>Eukaryota</taxon>
        <taxon>Metazoa</taxon>
        <taxon>Chordata</taxon>
        <taxon>Craniata</taxon>
        <taxon>Vertebrata</taxon>
        <taxon>Euteleostomi</taxon>
        <taxon>Actinopterygii</taxon>
        <taxon>Neopterygii</taxon>
        <taxon>Teleostei</taxon>
        <taxon>Anguilliformes</taxon>
        <taxon>Anguillidae</taxon>
        <taxon>Anguilla</taxon>
    </lineage>
</organism>
<reference evidence="1" key="1">
    <citation type="submission" date="2014-11" db="EMBL/GenBank/DDBJ databases">
        <authorList>
            <person name="Amaro Gonzalez C."/>
        </authorList>
    </citation>
    <scope>NUCLEOTIDE SEQUENCE</scope>
</reference>
<reference evidence="1" key="2">
    <citation type="journal article" date="2015" name="Fish Shellfish Immunol.">
        <title>Early steps in the European eel (Anguilla anguilla)-Vibrio vulnificus interaction in the gills: Role of the RtxA13 toxin.</title>
        <authorList>
            <person name="Callol A."/>
            <person name="Pajuelo D."/>
            <person name="Ebbesson L."/>
            <person name="Teles M."/>
            <person name="MacKenzie S."/>
            <person name="Amaro C."/>
        </authorList>
    </citation>
    <scope>NUCLEOTIDE SEQUENCE</scope>
</reference>
<accession>A0A0E9UHR0</accession>